<dbReference type="CDD" id="cd03801">
    <property type="entry name" value="GT4_PimA-like"/>
    <property type="match status" value="1"/>
</dbReference>
<dbReference type="GeneID" id="97553578"/>
<dbReference type="AlphaFoldDB" id="A0A163GWU3"/>
<evidence type="ECO:0000313" key="3">
    <source>
        <dbReference type="Proteomes" id="UP000076796"/>
    </source>
</evidence>
<keyword evidence="3" id="KW-1185">Reference proteome</keyword>
<organism evidence="2 3">
    <name type="scientific">Paenibacillus glucanolyticus</name>
    <dbReference type="NCBI Taxonomy" id="59843"/>
    <lineage>
        <taxon>Bacteria</taxon>
        <taxon>Bacillati</taxon>
        <taxon>Bacillota</taxon>
        <taxon>Bacilli</taxon>
        <taxon>Bacillales</taxon>
        <taxon>Paenibacillaceae</taxon>
        <taxon>Paenibacillus</taxon>
    </lineage>
</organism>
<proteinExistence type="predicted"/>
<comment type="caution">
    <text evidence="2">The sequence shown here is derived from an EMBL/GenBank/DDBJ whole genome shotgun (WGS) entry which is preliminary data.</text>
</comment>
<dbReference type="RefSeq" id="WP_063477677.1">
    <property type="nucleotide sequence ID" value="NZ_CP147845.1"/>
</dbReference>
<name>A0A163GWU3_9BACL</name>
<protein>
    <submittedName>
        <fullName evidence="2">Glycosyltransferase</fullName>
    </submittedName>
</protein>
<dbReference type="GO" id="GO:0016757">
    <property type="term" value="F:glycosyltransferase activity"/>
    <property type="evidence" value="ECO:0007669"/>
    <property type="project" value="InterPro"/>
</dbReference>
<dbReference type="Pfam" id="PF00534">
    <property type="entry name" value="Glycos_transf_1"/>
    <property type="match status" value="1"/>
</dbReference>
<dbReference type="STRING" id="59843.A3958_04160"/>
<dbReference type="Proteomes" id="UP000076796">
    <property type="component" value="Unassembled WGS sequence"/>
</dbReference>
<evidence type="ECO:0000313" key="2">
    <source>
        <dbReference type="EMBL" id="KZS45192.1"/>
    </source>
</evidence>
<evidence type="ECO:0000259" key="1">
    <source>
        <dbReference type="Pfam" id="PF00534"/>
    </source>
</evidence>
<dbReference type="EMBL" id="LWMH01000001">
    <property type="protein sequence ID" value="KZS45192.1"/>
    <property type="molecule type" value="Genomic_DNA"/>
</dbReference>
<sequence>MKVLFMFYNPSGGMETLNRIRSKALIAHGVESHLLYKFDGEGRNNIKNITTFVTCEKETIREIIKREGYDAITVCSDINMLAQLRSFGYSGRLIFELQGLGRHEERLLLTQSFKDQIYEHADAILYPYNQQLRELMSSNYPEIPQYSFDDPLDWEYFGYTAYPRKSFPILGWVGRLQSNKNWRDFLLLGQTLIGLYPDLYLWLFEDETMADPAELEDFNEILANNPTLKARLIRYSNVPHDLMADYLSIIGDSGGFLLSTSISEGFGYAVAEAMLCRCPVLSTDSGGVRRFITHNKTGKFYTQGRIEEATLEAISLLTNKNEREQLIVNAEAHIKRHFSSSVYANRFSTMLNHLDQGRRVNRNRLR</sequence>
<reference evidence="2" key="1">
    <citation type="journal article" date="2016" name="Genome Announc.">
        <title>Draft genomes of two strains of Paenibacillus glucanolyticus with capability to degrade lignocellulose.</title>
        <authorList>
            <person name="Mathews S.L."/>
            <person name="Pawlak J."/>
            <person name="Grunden A.M."/>
        </authorList>
    </citation>
    <scope>NUCLEOTIDE SEQUENCE [LARGE SCALE GENOMIC DNA]</scope>
    <source>
        <strain evidence="2">SLM1</strain>
    </source>
</reference>
<feature type="domain" description="Glycosyl transferase family 1" evidence="1">
    <location>
        <begin position="168"/>
        <end position="331"/>
    </location>
</feature>
<dbReference type="PANTHER" id="PTHR12526">
    <property type="entry name" value="GLYCOSYLTRANSFERASE"/>
    <property type="match status" value="1"/>
</dbReference>
<dbReference type="InterPro" id="IPR001296">
    <property type="entry name" value="Glyco_trans_1"/>
</dbReference>
<dbReference type="OrthoDB" id="158463at2"/>
<dbReference type="SUPFAM" id="SSF53756">
    <property type="entry name" value="UDP-Glycosyltransferase/glycogen phosphorylase"/>
    <property type="match status" value="1"/>
</dbReference>
<dbReference type="Gene3D" id="3.40.50.2000">
    <property type="entry name" value="Glycogen Phosphorylase B"/>
    <property type="match status" value="1"/>
</dbReference>
<keyword evidence="2" id="KW-0808">Transferase</keyword>
<gene>
    <name evidence="2" type="ORF">AWU65_04205</name>
</gene>
<accession>A0A163GWU3</accession>